<dbReference type="InterPro" id="IPR001701">
    <property type="entry name" value="Glyco_hydro_9"/>
</dbReference>
<dbReference type="InterPro" id="IPR008928">
    <property type="entry name" value="6-hairpin_glycosidase_sf"/>
</dbReference>
<dbReference type="EMBL" id="CZVI01000008">
    <property type="protein sequence ID" value="CUS84314.1"/>
    <property type="molecule type" value="Genomic_DNA"/>
</dbReference>
<accession>A0A0P1MF48</accession>
<evidence type="ECO:0000313" key="4">
    <source>
        <dbReference type="EMBL" id="CUS84314.1"/>
    </source>
</evidence>
<dbReference type="GO" id="GO:0000272">
    <property type="term" value="P:polysaccharide catabolic process"/>
    <property type="evidence" value="ECO:0007669"/>
    <property type="project" value="UniProtKB-KW"/>
</dbReference>
<sequence length="104" mass="11839">MIVGFPEWGDFPEEPHSAFTAIYGYPINGGLVDGPVYTSIYKSLIGIALHRPDEYGEFQTDYIVYHDDYGDYSTNEPTLDGTASLVMYLSFLYNPEVERKVNQR</sequence>
<keyword evidence="2" id="KW-0624">Polysaccharide degradation</keyword>
<dbReference type="Gene3D" id="1.50.10.10">
    <property type="match status" value="1"/>
</dbReference>
<protein>
    <submittedName>
        <fullName evidence="5">Glycosyl hydrolase family 9</fullName>
    </submittedName>
</protein>
<accession>A0A0P1MIN0</accession>
<dbReference type="Proteomes" id="UP000182011">
    <property type="component" value="Unassembled WGS sequence"/>
</dbReference>
<evidence type="ECO:0000259" key="3">
    <source>
        <dbReference type="Pfam" id="PF00759"/>
    </source>
</evidence>
<reference evidence="5 6" key="1">
    <citation type="submission" date="2015-11" db="EMBL/GenBank/DDBJ databases">
        <authorList>
            <person name="Zhang Y."/>
            <person name="Guo Z."/>
        </authorList>
    </citation>
    <scope>NUCLEOTIDE SEQUENCE [LARGE SCALE GENOMIC DNA]</scope>
    <source>
        <strain evidence="5">JGI-4</strain>
    </source>
</reference>
<accession>A0A0P1LR44</accession>
<keyword evidence="5" id="KW-0378">Hydrolase</keyword>
<dbReference type="EMBL" id="FAOP01000006">
    <property type="protein sequence ID" value="CUU07405.1"/>
    <property type="molecule type" value="Genomic_DNA"/>
</dbReference>
<dbReference type="AlphaFoldDB" id="A0A0N7MUL7"/>
<keyword evidence="7" id="KW-1185">Reference proteome</keyword>
<accession>A0A0P1LMV5</accession>
<evidence type="ECO:0000256" key="2">
    <source>
        <dbReference type="ARBA" id="ARBA00023326"/>
    </source>
</evidence>
<accession>A0A0P1LAR9</accession>
<keyword evidence="1" id="KW-0119">Carbohydrate metabolism</keyword>
<gene>
    <name evidence="5" type="ORF">JGI4_01812</name>
    <name evidence="4" type="ORF">JGI8_00782</name>
</gene>
<accession>A0A0P1P7Y9</accession>
<evidence type="ECO:0000256" key="1">
    <source>
        <dbReference type="ARBA" id="ARBA00023277"/>
    </source>
</evidence>
<proteinExistence type="predicted"/>
<dbReference type="InterPro" id="IPR012341">
    <property type="entry name" value="6hp_glycosidase-like_sf"/>
</dbReference>
<name>A0A0N7MUL7_9BACT</name>
<dbReference type="STRING" id="1633631.GCA_001442925_01807"/>
<reference evidence="4 7" key="2">
    <citation type="submission" date="2015-11" db="EMBL/GenBank/DDBJ databases">
        <authorList>
            <person name="Varghese N."/>
        </authorList>
    </citation>
    <scope>NUCLEOTIDE SEQUENCE [LARGE SCALE GENOMIC DNA]</scope>
    <source>
        <strain evidence="4 7">JGI-8</strain>
    </source>
</reference>
<dbReference type="Proteomes" id="UP000182200">
    <property type="component" value="Unassembled WGS sequence"/>
</dbReference>
<evidence type="ECO:0000313" key="6">
    <source>
        <dbReference type="Proteomes" id="UP000182011"/>
    </source>
</evidence>
<accession>A0A0P1MVC9</accession>
<feature type="domain" description="Glycoside hydrolase family 9" evidence="3">
    <location>
        <begin position="2"/>
        <end position="89"/>
    </location>
</feature>
<evidence type="ECO:0000313" key="7">
    <source>
        <dbReference type="Proteomes" id="UP000182200"/>
    </source>
</evidence>
<evidence type="ECO:0000313" key="5">
    <source>
        <dbReference type="EMBL" id="CUU07405.1"/>
    </source>
</evidence>
<accession>A0A0N7MUL7</accession>
<dbReference type="GO" id="GO:0004553">
    <property type="term" value="F:hydrolase activity, hydrolyzing O-glycosyl compounds"/>
    <property type="evidence" value="ECO:0007669"/>
    <property type="project" value="InterPro"/>
</dbReference>
<accession>A0A0P1MPU0</accession>
<dbReference type="SUPFAM" id="SSF48208">
    <property type="entry name" value="Six-hairpin glycosidases"/>
    <property type="match status" value="1"/>
</dbReference>
<dbReference type="Pfam" id="PF00759">
    <property type="entry name" value="Glyco_hydro_9"/>
    <property type="match status" value="1"/>
</dbReference>
<accession>A0A0S4NBT1</accession>
<organism evidence="5 6">
    <name type="scientific">Candidatus Kryptonium thompsonii</name>
    <dbReference type="NCBI Taxonomy" id="1633631"/>
    <lineage>
        <taxon>Bacteria</taxon>
        <taxon>Pseudomonadati</taxon>
        <taxon>Candidatus Kryptoniota</taxon>
        <taxon>Candidatus Kryptonium</taxon>
    </lineage>
</organism>